<evidence type="ECO:0000256" key="1">
    <source>
        <dbReference type="ARBA" id="ARBA00005915"/>
    </source>
</evidence>
<dbReference type="Proteomes" id="UP001062165">
    <property type="component" value="Chromosome"/>
</dbReference>
<accession>A0ABY6D8D5</accession>
<name>A0ABY6D8D5_9BACT</name>
<keyword evidence="10" id="KW-1185">Reference proteome</keyword>
<evidence type="ECO:0000256" key="4">
    <source>
        <dbReference type="ARBA" id="ARBA00022801"/>
    </source>
</evidence>
<proteinExistence type="inferred from homology"/>
<dbReference type="InterPro" id="IPR003156">
    <property type="entry name" value="DHHA1_dom"/>
</dbReference>
<evidence type="ECO:0000259" key="6">
    <source>
        <dbReference type="Pfam" id="PF01368"/>
    </source>
</evidence>
<dbReference type="Pfam" id="PF17768">
    <property type="entry name" value="RecJ_OB"/>
    <property type="match status" value="1"/>
</dbReference>
<dbReference type="RefSeq" id="WP_263051865.1">
    <property type="nucleotide sequence ID" value="NZ_CP106735.1"/>
</dbReference>
<dbReference type="InterPro" id="IPR038763">
    <property type="entry name" value="DHH_sf"/>
</dbReference>
<dbReference type="PANTHER" id="PTHR30255">
    <property type="entry name" value="SINGLE-STRANDED-DNA-SPECIFIC EXONUCLEASE RECJ"/>
    <property type="match status" value="1"/>
</dbReference>
<dbReference type="EMBL" id="CP106735">
    <property type="protein sequence ID" value="UXX80135.1"/>
    <property type="molecule type" value="Genomic_DNA"/>
</dbReference>
<dbReference type="Pfam" id="PF01368">
    <property type="entry name" value="DHH"/>
    <property type="match status" value="1"/>
</dbReference>
<keyword evidence="3" id="KW-0540">Nuclease</keyword>
<dbReference type="InterPro" id="IPR001667">
    <property type="entry name" value="DDH_dom"/>
</dbReference>
<keyword evidence="4" id="KW-0378">Hydrolase</keyword>
<keyword evidence="5 9" id="KW-0269">Exonuclease</keyword>
<evidence type="ECO:0000259" key="7">
    <source>
        <dbReference type="Pfam" id="PF02272"/>
    </source>
</evidence>
<protein>
    <recommendedName>
        <fullName evidence="2">Single-stranded-DNA-specific exonuclease RecJ</fullName>
    </recommendedName>
</protein>
<evidence type="ECO:0000259" key="8">
    <source>
        <dbReference type="Pfam" id="PF17768"/>
    </source>
</evidence>
<organism evidence="9 10">
    <name type="scientific">Reichenbachiella carrageenanivorans</name>
    <dbReference type="NCBI Taxonomy" id="2979869"/>
    <lineage>
        <taxon>Bacteria</taxon>
        <taxon>Pseudomonadati</taxon>
        <taxon>Bacteroidota</taxon>
        <taxon>Cytophagia</taxon>
        <taxon>Cytophagales</taxon>
        <taxon>Reichenbachiellaceae</taxon>
        <taxon>Reichenbachiella</taxon>
    </lineage>
</organism>
<dbReference type="PANTHER" id="PTHR30255:SF2">
    <property type="entry name" value="SINGLE-STRANDED-DNA-SPECIFIC EXONUCLEASE RECJ"/>
    <property type="match status" value="1"/>
</dbReference>
<evidence type="ECO:0000256" key="2">
    <source>
        <dbReference type="ARBA" id="ARBA00019841"/>
    </source>
</evidence>
<evidence type="ECO:0000313" key="9">
    <source>
        <dbReference type="EMBL" id="UXX80135.1"/>
    </source>
</evidence>
<feature type="domain" description="DDH" evidence="6">
    <location>
        <begin position="80"/>
        <end position="230"/>
    </location>
</feature>
<dbReference type="Pfam" id="PF02272">
    <property type="entry name" value="DHHA1"/>
    <property type="match status" value="1"/>
</dbReference>
<feature type="domain" description="RecJ OB" evidence="8">
    <location>
        <begin position="455"/>
        <end position="560"/>
    </location>
</feature>
<evidence type="ECO:0000256" key="3">
    <source>
        <dbReference type="ARBA" id="ARBA00022722"/>
    </source>
</evidence>
<sequence>MIKEWILKPQPEADQIKRLQNQLHLHEALCALLIQRDIKNIEEAKAFFRPELTSLHDPFLMKGMDIAVERLTQAIVNEEKILIYGDYDVDGTTSVALVYNFLMELSPNVFTYIPDRYTEGYGVSRKGIQWAIDHNVNLLITLDCGIRAVENIQFATNHNINVIICDHHLPGDVLPSAIAILDPKQSDCTYPYDELSGCGIGYKLLEAFSIQNGIDHNKLLNLLDLVAVSIASDIVPVTGENRLLAWFGMKKLNNSPLPGFAALIEKAGMRTPLSISDVVFGIGPRINAAGRIGHAKTALDLLTQPTKEDAYVFAEKLNLENQERRNYDESITTTALEMIKEDGQVEKNSTVLYKKDWHKGVIGIVASRCIEHYYKPTIIMTESNGQITGSARSVNGFDIYQALDKCRGHLIQFGGHKYAAGLTMTPEKLNDFKIAFEHSVSELIEEKQKTPILDIDLEIDLEDIDFKLFSVLKQMGPFGPKNMQPTFCSRNVILKKEARVLKEKHLKLFVSQAGTTNNFDAIGFGMGHFHNQLDTPFDIVYTLEENHYMGQTTLQLMLKDIRV</sequence>
<feature type="domain" description="DHHA1" evidence="7">
    <location>
        <begin position="350"/>
        <end position="440"/>
    </location>
</feature>
<dbReference type="Gene3D" id="3.90.1640.30">
    <property type="match status" value="1"/>
</dbReference>
<evidence type="ECO:0000313" key="10">
    <source>
        <dbReference type="Proteomes" id="UP001062165"/>
    </source>
</evidence>
<gene>
    <name evidence="9" type="primary">recJ</name>
    <name evidence="9" type="ORF">N7E81_03345</name>
</gene>
<dbReference type="SUPFAM" id="SSF64182">
    <property type="entry name" value="DHH phosphoesterases"/>
    <property type="match status" value="1"/>
</dbReference>
<dbReference type="NCBIfam" id="TIGR00644">
    <property type="entry name" value="recJ"/>
    <property type="match status" value="1"/>
</dbReference>
<comment type="similarity">
    <text evidence="1">Belongs to the RecJ family.</text>
</comment>
<dbReference type="Gene3D" id="3.10.310.30">
    <property type="match status" value="1"/>
</dbReference>
<evidence type="ECO:0000256" key="5">
    <source>
        <dbReference type="ARBA" id="ARBA00022839"/>
    </source>
</evidence>
<dbReference type="GO" id="GO:0004527">
    <property type="term" value="F:exonuclease activity"/>
    <property type="evidence" value="ECO:0007669"/>
    <property type="project" value="UniProtKB-KW"/>
</dbReference>
<dbReference type="InterPro" id="IPR041122">
    <property type="entry name" value="RecJ_OB"/>
</dbReference>
<dbReference type="InterPro" id="IPR004610">
    <property type="entry name" value="RecJ"/>
</dbReference>
<dbReference type="InterPro" id="IPR051673">
    <property type="entry name" value="SSDNA_exonuclease_RecJ"/>
</dbReference>
<reference evidence="9" key="1">
    <citation type="submission" date="2022-10" db="EMBL/GenBank/DDBJ databases">
        <title>Comparative genomics and taxonomic characterization of three novel marine species of genus Reichenbachiella exhibiting antioxidant and polysaccharide degradation activities.</title>
        <authorList>
            <person name="Muhammad N."/>
            <person name="Lee Y.-J."/>
            <person name="Ko J."/>
            <person name="Kim S.-G."/>
        </authorList>
    </citation>
    <scope>NUCLEOTIDE SEQUENCE</scope>
    <source>
        <strain evidence="9">Wsw4-B4</strain>
    </source>
</reference>